<keyword evidence="3" id="KW-1185">Reference proteome</keyword>
<reference evidence="3" key="1">
    <citation type="journal article" date="2019" name="Int. J. Syst. Evol. Microbiol.">
        <title>The Global Catalogue of Microorganisms (GCM) 10K type strain sequencing project: providing services to taxonomists for standard genome sequencing and annotation.</title>
        <authorList>
            <consortium name="The Broad Institute Genomics Platform"/>
            <consortium name="The Broad Institute Genome Sequencing Center for Infectious Disease"/>
            <person name="Wu L."/>
            <person name="Ma J."/>
        </authorList>
    </citation>
    <scope>NUCLEOTIDE SEQUENCE [LARGE SCALE GENOMIC DNA]</scope>
    <source>
        <strain evidence="3">CGMCC 4.7204</strain>
    </source>
</reference>
<accession>A0ABV8LFJ5</accession>
<comment type="caution">
    <text evidence="2">The sequence shown here is derived from an EMBL/GenBank/DDBJ whole genome shotgun (WGS) entry which is preliminary data.</text>
</comment>
<dbReference type="Pfam" id="PF21806">
    <property type="entry name" value="DUF6879"/>
    <property type="match status" value="1"/>
</dbReference>
<proteinExistence type="predicted"/>
<dbReference type="InterPro" id="IPR049244">
    <property type="entry name" value="DUF6879"/>
</dbReference>
<evidence type="ECO:0000313" key="2">
    <source>
        <dbReference type="EMBL" id="MFC4128988.1"/>
    </source>
</evidence>
<organism evidence="2 3">
    <name type="scientific">Nocardia rhizosphaerae</name>
    <dbReference type="NCBI Taxonomy" id="1691571"/>
    <lineage>
        <taxon>Bacteria</taxon>
        <taxon>Bacillati</taxon>
        <taxon>Actinomycetota</taxon>
        <taxon>Actinomycetes</taxon>
        <taxon>Mycobacteriales</taxon>
        <taxon>Nocardiaceae</taxon>
        <taxon>Nocardia</taxon>
    </lineage>
</organism>
<dbReference type="EMBL" id="JBHSBA010000018">
    <property type="protein sequence ID" value="MFC4128988.1"/>
    <property type="molecule type" value="Genomic_DNA"/>
</dbReference>
<evidence type="ECO:0000259" key="1">
    <source>
        <dbReference type="Pfam" id="PF21806"/>
    </source>
</evidence>
<dbReference type="Proteomes" id="UP001595767">
    <property type="component" value="Unassembled WGS sequence"/>
</dbReference>
<feature type="domain" description="DUF6879" evidence="1">
    <location>
        <begin position="7"/>
        <end position="172"/>
    </location>
</feature>
<sequence>MLLLEGEAFDDLLRSARHEAFHLEVKDTYNTPNESQPFRDFLNGGPADDYAWLQDWLDLVSETSTRGVQVRRARVVTVPHTDYTRWLLEVSHQNAKAGEEIRYLSRHDVDTGRLTVDDWWLFDRTSVAFTVFEPGGRWRGGALTTDPRIVDYCVQVRDLVWEAAIPHTEYLALGAR</sequence>
<dbReference type="RefSeq" id="WP_378554879.1">
    <property type="nucleotide sequence ID" value="NZ_JBHSBA010000018.1"/>
</dbReference>
<evidence type="ECO:0000313" key="3">
    <source>
        <dbReference type="Proteomes" id="UP001595767"/>
    </source>
</evidence>
<gene>
    <name evidence="2" type="ORF">ACFOW8_29060</name>
</gene>
<protein>
    <submittedName>
        <fullName evidence="2">DUF6879 family protein</fullName>
    </submittedName>
</protein>
<name>A0ABV8LFJ5_9NOCA</name>